<dbReference type="Proteomes" id="UP000019277">
    <property type="component" value="Unassembled WGS sequence"/>
</dbReference>
<protein>
    <recommendedName>
        <fullName evidence="3">Diacylglycerol O-acyltransferase</fullName>
    </recommendedName>
</protein>
<dbReference type="RefSeq" id="WP_035285320.1">
    <property type="nucleotide sequence ID" value="NZ_AYXG01000161.1"/>
</dbReference>
<keyword evidence="2" id="KW-1185">Reference proteome</keyword>
<evidence type="ECO:0008006" key="3">
    <source>
        <dbReference type="Google" id="ProtNLM"/>
    </source>
</evidence>
<accession>W7IHK5</accession>
<dbReference type="PATRIC" id="fig|909613.9.peg.4287"/>
<proteinExistence type="predicted"/>
<comment type="caution">
    <text evidence="1">The sequence shown here is derived from an EMBL/GenBank/DDBJ whole genome shotgun (WGS) entry which is preliminary data.</text>
</comment>
<dbReference type="AlphaFoldDB" id="W7IHK5"/>
<evidence type="ECO:0000313" key="1">
    <source>
        <dbReference type="EMBL" id="EWC60395.1"/>
    </source>
</evidence>
<reference evidence="1 2" key="1">
    <citation type="journal article" date="2014" name="Genome Announc.">
        <title>Draft Genome Sequence of the Antitrypanosomally Active Sponge-Associated Bacterium Actinokineospora sp. Strain EG49.</title>
        <authorList>
            <person name="Harjes J."/>
            <person name="Ryu T."/>
            <person name="Abdelmohsen U.R."/>
            <person name="Moitinho-Silva L."/>
            <person name="Horn H."/>
            <person name="Ravasi T."/>
            <person name="Hentschel U."/>
        </authorList>
    </citation>
    <scope>NUCLEOTIDE SEQUENCE [LARGE SCALE GENOMIC DNA]</scope>
    <source>
        <strain evidence="1 2">EG49</strain>
    </source>
</reference>
<gene>
    <name evidence="1" type="ORF">UO65_4283</name>
</gene>
<organism evidence="1 2">
    <name type="scientific">Actinokineospora spheciospongiae</name>
    <dbReference type="NCBI Taxonomy" id="909613"/>
    <lineage>
        <taxon>Bacteria</taxon>
        <taxon>Bacillati</taxon>
        <taxon>Actinomycetota</taxon>
        <taxon>Actinomycetes</taxon>
        <taxon>Pseudonocardiales</taxon>
        <taxon>Pseudonocardiaceae</taxon>
        <taxon>Actinokineospora</taxon>
    </lineage>
</organism>
<dbReference type="EMBL" id="AYXG01000161">
    <property type="protein sequence ID" value="EWC60395.1"/>
    <property type="molecule type" value="Genomic_DNA"/>
</dbReference>
<name>W7IHK5_9PSEU</name>
<evidence type="ECO:0000313" key="2">
    <source>
        <dbReference type="Proteomes" id="UP000019277"/>
    </source>
</evidence>
<dbReference type="eggNOG" id="COG2244">
    <property type="taxonomic scope" value="Bacteria"/>
</dbReference>
<dbReference type="OrthoDB" id="3204481at2"/>
<sequence>MTDRPRPRRVGPLDRPWLHQRSVLLVTPVATDVEAIRAALLRFTHLHPDSPISSRLDEATGRWLPVRAGDRAEHVARMVVTAPDPDPEDLTGYIKAHLAPPRDLPVRLVVSPTAVLGDISHAVGDASTFTRLLMAATRGTGLDELAARTPTRTVLHALRAGLRTHRRDWVDYVRHRTAPPVAAATTAPERTRPDFTGAVIPNPALREITRWRNTHAKGISITSVLTSMTHRALVSHGVPLNGDGLWALIDVRGMLGPSDDPRWGNLSKSLYLRTDLGDPAAVEAAMKQARDTGRALPALALGSLIGAVSATPKPAPALAPRPDRVTLTFNSMPTLPGLADMPWLDTGTKRFFGFSPSYGPDGITVFAIRTRDHMELTASHDENVVSTETVDKALAALAAPTALLVDMAG</sequence>
<dbReference type="STRING" id="909613.UO65_4283"/>